<dbReference type="EMBL" id="SDPO01000001">
    <property type="protein sequence ID" value="RXZ51033.1"/>
    <property type="molecule type" value="Genomic_DNA"/>
</dbReference>
<dbReference type="RefSeq" id="WP_129230665.1">
    <property type="nucleotide sequence ID" value="NZ_SDPO01000001.1"/>
</dbReference>
<dbReference type="InterPro" id="IPR029044">
    <property type="entry name" value="Nucleotide-diphossugar_trans"/>
</dbReference>
<gene>
    <name evidence="1" type="ORF">ESP57_04405</name>
</gene>
<comment type="caution">
    <text evidence="1">The sequence shown here is derived from an EMBL/GenBank/DDBJ whole genome shotgun (WGS) entry which is preliminary data.</text>
</comment>
<dbReference type="OrthoDB" id="5112672at2"/>
<evidence type="ECO:0008006" key="3">
    <source>
        <dbReference type="Google" id="ProtNLM"/>
    </source>
</evidence>
<accession>A0A4V1QT87</accession>
<reference evidence="1 2" key="1">
    <citation type="submission" date="2019-01" db="EMBL/GenBank/DDBJ databases">
        <authorList>
            <person name="Li J."/>
        </authorList>
    </citation>
    <scope>NUCLEOTIDE SEQUENCE [LARGE SCALE GENOMIC DNA]</scope>
    <source>
        <strain evidence="1 2">CCUG 35506</strain>
    </source>
</reference>
<sequence>MLFWNNARRQSRHYRNAIARHPLGGAIGSVEFVDSVMNVGGLARFLVFRRLRRSGYDGPVIMLDDDQVIGRTFLAELVRRYSARSYVGVWAFRQLGGYWHREELGDGETATYVGTGGSICDASIVDRADFFSALPARYLFIEDLWLSHRAREAGWRLEKADLEFRFVLSEADQYHGLGDLKEEFHRYLAESAHTASER</sequence>
<dbReference type="Proteomes" id="UP000292935">
    <property type="component" value="Unassembled WGS sequence"/>
</dbReference>
<evidence type="ECO:0000313" key="2">
    <source>
        <dbReference type="Proteomes" id="UP000292935"/>
    </source>
</evidence>
<organism evidence="1 2">
    <name type="scientific">Agromyces fucosus</name>
    <dbReference type="NCBI Taxonomy" id="41985"/>
    <lineage>
        <taxon>Bacteria</taxon>
        <taxon>Bacillati</taxon>
        <taxon>Actinomycetota</taxon>
        <taxon>Actinomycetes</taxon>
        <taxon>Micrococcales</taxon>
        <taxon>Microbacteriaceae</taxon>
        <taxon>Agromyces</taxon>
    </lineage>
</organism>
<keyword evidence="2" id="KW-1185">Reference proteome</keyword>
<dbReference type="AlphaFoldDB" id="A0A4V1QT87"/>
<name>A0A4V1QT87_9MICO</name>
<dbReference type="SUPFAM" id="SSF53448">
    <property type="entry name" value="Nucleotide-diphospho-sugar transferases"/>
    <property type="match status" value="1"/>
</dbReference>
<proteinExistence type="predicted"/>
<protein>
    <recommendedName>
        <fullName evidence="3">Glycosyltransferase</fullName>
    </recommendedName>
</protein>
<evidence type="ECO:0000313" key="1">
    <source>
        <dbReference type="EMBL" id="RXZ51033.1"/>
    </source>
</evidence>